<dbReference type="SUPFAM" id="SSF52540">
    <property type="entry name" value="P-loop containing nucleoside triphosphate hydrolases"/>
    <property type="match status" value="1"/>
</dbReference>
<dbReference type="InterPro" id="IPR018011">
    <property type="entry name" value="Carb_sulfotrans_8-10"/>
</dbReference>
<dbReference type="InterPro" id="IPR005331">
    <property type="entry name" value="Sulfotransferase"/>
</dbReference>
<dbReference type="Proteomes" id="UP001596516">
    <property type="component" value="Unassembled WGS sequence"/>
</dbReference>
<proteinExistence type="predicted"/>
<evidence type="ECO:0000313" key="8">
    <source>
        <dbReference type="EMBL" id="MFC7704281.1"/>
    </source>
</evidence>
<dbReference type="RefSeq" id="WP_377402267.1">
    <property type="nucleotide sequence ID" value="NZ_JBHTFQ010000004.1"/>
</dbReference>
<comment type="subcellular location">
    <subcellularLocation>
        <location evidence="1">Golgi apparatus membrane</location>
        <topology evidence="1">Single-pass type II membrane protein</topology>
    </subcellularLocation>
</comment>
<dbReference type="Pfam" id="PF03567">
    <property type="entry name" value="Sulfotransfer_2"/>
    <property type="match status" value="1"/>
</dbReference>
<dbReference type="EMBL" id="JBHTFQ010000004">
    <property type="protein sequence ID" value="MFC7704281.1"/>
    <property type="molecule type" value="Genomic_DNA"/>
</dbReference>
<evidence type="ECO:0000256" key="6">
    <source>
        <dbReference type="ARBA" id="ARBA00023136"/>
    </source>
</evidence>
<reference evidence="9" key="1">
    <citation type="journal article" date="2019" name="Int. J. Syst. Evol. Microbiol.">
        <title>The Global Catalogue of Microorganisms (GCM) 10K type strain sequencing project: providing services to taxonomists for standard genome sequencing and annotation.</title>
        <authorList>
            <consortium name="The Broad Institute Genomics Platform"/>
            <consortium name="The Broad Institute Genome Sequencing Center for Infectious Disease"/>
            <person name="Wu L."/>
            <person name="Ma J."/>
        </authorList>
    </citation>
    <scope>NUCLEOTIDE SEQUENCE [LARGE SCALE GENOMIC DNA]</scope>
    <source>
        <strain evidence="9">CGMCC 1.12750</strain>
    </source>
</reference>
<sequence>MSAFVNDYKISYFSVPKVACTSLKSAFFQLENDRAFQNFRVNGIWKYIHHFYPSINFERAPHDAIAGHARFALVRDPVERAVSCYRNRVVHYRELAPGRISEEHVQKGAIPDPDLEHFLCNLKLYRQASVSIRHHTDPFTFYLGTDPAYYDTIFAMRDIADFAARIARITGKPFPLPHEQTGGPRIDATSISKRAANRTRRLYEQDYEVFGRFM</sequence>
<accession>A0ABW2UJV3</accession>
<evidence type="ECO:0000256" key="1">
    <source>
        <dbReference type="ARBA" id="ARBA00004323"/>
    </source>
</evidence>
<dbReference type="Gene3D" id="3.40.50.300">
    <property type="entry name" value="P-loop containing nucleotide triphosphate hydrolases"/>
    <property type="match status" value="1"/>
</dbReference>
<evidence type="ECO:0000256" key="7">
    <source>
        <dbReference type="ARBA" id="ARBA00023180"/>
    </source>
</evidence>
<dbReference type="PANTHER" id="PTHR12137:SF54">
    <property type="entry name" value="CARBOHYDRATE SULFOTRANSFERASE"/>
    <property type="match status" value="1"/>
</dbReference>
<keyword evidence="9" id="KW-1185">Reference proteome</keyword>
<keyword evidence="6" id="KW-0472">Membrane</keyword>
<keyword evidence="5" id="KW-0333">Golgi apparatus</keyword>
<evidence type="ECO:0000313" key="9">
    <source>
        <dbReference type="Proteomes" id="UP001596516"/>
    </source>
</evidence>
<protein>
    <submittedName>
        <fullName evidence="8">Sulfotransferase family 2 domain-containing protein</fullName>
    </submittedName>
</protein>
<evidence type="ECO:0000256" key="2">
    <source>
        <dbReference type="ARBA" id="ARBA00022679"/>
    </source>
</evidence>
<keyword evidence="3" id="KW-0812">Transmembrane</keyword>
<keyword evidence="2" id="KW-0808">Transferase</keyword>
<dbReference type="PANTHER" id="PTHR12137">
    <property type="entry name" value="CARBOHYDRATE SULFOTRANSFERASE"/>
    <property type="match status" value="1"/>
</dbReference>
<evidence type="ECO:0000256" key="5">
    <source>
        <dbReference type="ARBA" id="ARBA00023034"/>
    </source>
</evidence>
<keyword evidence="4" id="KW-1133">Transmembrane helix</keyword>
<organism evidence="8 9">
    <name type="scientific">Plastorhodobacter daqingensis</name>
    <dbReference type="NCBI Taxonomy" id="1387281"/>
    <lineage>
        <taxon>Bacteria</taxon>
        <taxon>Pseudomonadati</taxon>
        <taxon>Pseudomonadota</taxon>
        <taxon>Alphaproteobacteria</taxon>
        <taxon>Rhodobacterales</taxon>
        <taxon>Paracoccaceae</taxon>
        <taxon>Plastorhodobacter</taxon>
    </lineage>
</organism>
<keyword evidence="7" id="KW-0325">Glycoprotein</keyword>
<dbReference type="InterPro" id="IPR027417">
    <property type="entry name" value="P-loop_NTPase"/>
</dbReference>
<evidence type="ECO:0000256" key="4">
    <source>
        <dbReference type="ARBA" id="ARBA00022989"/>
    </source>
</evidence>
<name>A0ABW2UJV3_9RHOB</name>
<comment type="caution">
    <text evidence="8">The sequence shown here is derived from an EMBL/GenBank/DDBJ whole genome shotgun (WGS) entry which is preliminary data.</text>
</comment>
<gene>
    <name evidence="8" type="ORF">ACFQXB_08755</name>
</gene>
<evidence type="ECO:0000256" key="3">
    <source>
        <dbReference type="ARBA" id="ARBA00022692"/>
    </source>
</evidence>